<evidence type="ECO:0000313" key="2">
    <source>
        <dbReference type="EMBL" id="KAK4003877.1"/>
    </source>
</evidence>
<gene>
    <name evidence="2" type="ORF">OUZ56_005628</name>
</gene>
<sequence>MLSCIAQPGESTVVFLLAGHQMGSIVTVAKLRKAAMVSETGKRVDERIHVHSVDEFQVHSAIVETSKHHALALDGSSKHDNRHRAQEVDSDVGEERKVCLETTSRKRAHYGWNWLAGAKFKNEAFPNESVNS</sequence>
<dbReference type="Proteomes" id="UP001234178">
    <property type="component" value="Unassembled WGS sequence"/>
</dbReference>
<dbReference type="EMBL" id="JAOYFB010000001">
    <property type="protein sequence ID" value="KAK4003877.1"/>
    <property type="molecule type" value="Genomic_DNA"/>
</dbReference>
<protein>
    <submittedName>
        <fullName evidence="2">Uncharacterized protein</fullName>
    </submittedName>
</protein>
<feature type="compositionally biased region" description="Basic and acidic residues" evidence="1">
    <location>
        <begin position="76"/>
        <end position="93"/>
    </location>
</feature>
<reference evidence="2 3" key="1">
    <citation type="journal article" date="2023" name="Nucleic Acids Res.">
        <title>The hologenome of Daphnia magna reveals possible DNA methylation and microbiome-mediated evolution of the host genome.</title>
        <authorList>
            <person name="Chaturvedi A."/>
            <person name="Li X."/>
            <person name="Dhandapani V."/>
            <person name="Marshall H."/>
            <person name="Kissane S."/>
            <person name="Cuenca-Cambronero M."/>
            <person name="Asole G."/>
            <person name="Calvet F."/>
            <person name="Ruiz-Romero M."/>
            <person name="Marangio P."/>
            <person name="Guigo R."/>
            <person name="Rago D."/>
            <person name="Mirbahai L."/>
            <person name="Eastwood N."/>
            <person name="Colbourne J.K."/>
            <person name="Zhou J."/>
            <person name="Mallon E."/>
            <person name="Orsini L."/>
        </authorList>
    </citation>
    <scope>NUCLEOTIDE SEQUENCE [LARGE SCALE GENOMIC DNA]</scope>
    <source>
        <strain evidence="2">LRV0_1</strain>
    </source>
</reference>
<name>A0ABQ9YTA6_9CRUS</name>
<feature type="region of interest" description="Disordered" evidence="1">
    <location>
        <begin position="74"/>
        <end position="93"/>
    </location>
</feature>
<accession>A0ABQ9YTA6</accession>
<organism evidence="2 3">
    <name type="scientific">Daphnia magna</name>
    <dbReference type="NCBI Taxonomy" id="35525"/>
    <lineage>
        <taxon>Eukaryota</taxon>
        <taxon>Metazoa</taxon>
        <taxon>Ecdysozoa</taxon>
        <taxon>Arthropoda</taxon>
        <taxon>Crustacea</taxon>
        <taxon>Branchiopoda</taxon>
        <taxon>Diplostraca</taxon>
        <taxon>Cladocera</taxon>
        <taxon>Anomopoda</taxon>
        <taxon>Daphniidae</taxon>
        <taxon>Daphnia</taxon>
    </lineage>
</organism>
<evidence type="ECO:0000256" key="1">
    <source>
        <dbReference type="SAM" id="MobiDB-lite"/>
    </source>
</evidence>
<proteinExistence type="predicted"/>
<keyword evidence="3" id="KW-1185">Reference proteome</keyword>
<comment type="caution">
    <text evidence="2">The sequence shown here is derived from an EMBL/GenBank/DDBJ whole genome shotgun (WGS) entry which is preliminary data.</text>
</comment>
<evidence type="ECO:0000313" key="3">
    <source>
        <dbReference type="Proteomes" id="UP001234178"/>
    </source>
</evidence>